<dbReference type="PANTHER" id="PTHR23410">
    <property type="entry name" value="RIBOSOMAL PROTEIN L5-RELATED"/>
    <property type="match status" value="1"/>
</dbReference>
<evidence type="ECO:0000256" key="9">
    <source>
        <dbReference type="ARBA" id="ARBA00035197"/>
    </source>
</evidence>
<dbReference type="Pfam" id="PF14204">
    <property type="entry name" value="Ribosomal_L18_c"/>
    <property type="match status" value="1"/>
</dbReference>
<evidence type="ECO:0000256" key="4">
    <source>
        <dbReference type="ARBA" id="ARBA00022490"/>
    </source>
</evidence>
<dbReference type="InterPro" id="IPR057268">
    <property type="entry name" value="Ribosomal_L18"/>
</dbReference>
<comment type="subcellular location">
    <subcellularLocation>
        <location evidence="2">Cytoplasm</location>
    </subcellularLocation>
</comment>
<sequence>MDSQPFVKIVKNKAYFKRYQVKFRRRRECKTDYYQRRKLIIQDKNKYNSPKYRFIVRFTNKDIITQIAYATIEGDHVMTAAYSHELPRYGIKVGLTNYAAAYATGLLCARRILTKLNLADAYKGKEECDGELYQVEENETGPRPFRCFLDVGLARTTTGAKVFAAMKGAVDGGLDIPHNEAGKRLCGYDKDSKSLDHEVLKGHILGEHVSDYMVDLEEEDPDFFNQKFSRYVKEGVTADSLEEMYKDAHAAIRADPSFKPTEKKTKSTNAFGLEIGVNVRVLPRQKGPGPDYTTKLKYKPGAGMDQLRRFINSVVFDFFFMRGNLTEVVLLPKTPQLASEPLENALAVAEEQPEAITTVDIKVIIKALPRRKAPGLRHIQRGAGANADDGG</sequence>
<keyword evidence="5" id="KW-0699">rRNA-binding</keyword>
<keyword evidence="7" id="KW-0689">Ribosomal protein</keyword>
<dbReference type="Proteomes" id="UP001168821">
    <property type="component" value="Unassembled WGS sequence"/>
</dbReference>
<evidence type="ECO:0000259" key="11">
    <source>
        <dbReference type="Pfam" id="PF14204"/>
    </source>
</evidence>
<evidence type="ECO:0000256" key="3">
    <source>
        <dbReference type="ARBA" id="ARBA00007116"/>
    </source>
</evidence>
<dbReference type="HAMAP" id="MF_01337_A">
    <property type="entry name" value="Ribosomal_uL18_A"/>
    <property type="match status" value="1"/>
</dbReference>
<evidence type="ECO:0000256" key="2">
    <source>
        <dbReference type="ARBA" id="ARBA00004496"/>
    </source>
</evidence>
<dbReference type="GO" id="GO:0022625">
    <property type="term" value="C:cytosolic large ribosomal subunit"/>
    <property type="evidence" value="ECO:0007669"/>
    <property type="project" value="TreeGrafter"/>
</dbReference>
<dbReference type="PANTHER" id="PTHR23410:SF12">
    <property type="entry name" value="LARGE RIBOSOMAL SUBUNIT PROTEIN UL18"/>
    <property type="match status" value="1"/>
</dbReference>
<evidence type="ECO:0000256" key="8">
    <source>
        <dbReference type="ARBA" id="ARBA00023274"/>
    </source>
</evidence>
<keyword evidence="8" id="KW-0687">Ribonucleoprotein</keyword>
<dbReference type="Gene3D" id="3.30.420.100">
    <property type="match status" value="1"/>
</dbReference>
<dbReference type="GO" id="GO:0003735">
    <property type="term" value="F:structural constituent of ribosome"/>
    <property type="evidence" value="ECO:0007669"/>
    <property type="project" value="InterPro"/>
</dbReference>
<feature type="domain" description="Large ribosomal subunit protein uL18 C-terminal eukaryotes" evidence="11">
    <location>
        <begin position="241"/>
        <end position="266"/>
    </location>
</feature>
<protein>
    <recommendedName>
        <fullName evidence="9">Large ribosomal subunit protein uL18</fullName>
    </recommendedName>
    <alternativeName>
        <fullName evidence="10">60S ribosomal protein L5</fullName>
    </alternativeName>
</protein>
<dbReference type="CDD" id="cd00432">
    <property type="entry name" value="Ribosomal_L18_L5e"/>
    <property type="match status" value="1"/>
</dbReference>
<keyword evidence="13" id="KW-1185">Reference proteome</keyword>
<dbReference type="SUPFAM" id="SSF53137">
    <property type="entry name" value="Translational machinery components"/>
    <property type="match status" value="1"/>
</dbReference>
<comment type="similarity">
    <text evidence="3">Belongs to the universal ribosomal protein uL18 family.</text>
</comment>
<evidence type="ECO:0000256" key="6">
    <source>
        <dbReference type="ARBA" id="ARBA00022884"/>
    </source>
</evidence>
<dbReference type="AlphaFoldDB" id="A0AA38LZZ3"/>
<dbReference type="GO" id="GO:0006412">
    <property type="term" value="P:translation"/>
    <property type="evidence" value="ECO:0007669"/>
    <property type="project" value="InterPro"/>
</dbReference>
<accession>A0AA38LZZ3</accession>
<evidence type="ECO:0000256" key="10">
    <source>
        <dbReference type="ARBA" id="ARBA00035352"/>
    </source>
</evidence>
<organism evidence="12 13">
    <name type="scientific">Zophobas morio</name>
    <dbReference type="NCBI Taxonomy" id="2755281"/>
    <lineage>
        <taxon>Eukaryota</taxon>
        <taxon>Metazoa</taxon>
        <taxon>Ecdysozoa</taxon>
        <taxon>Arthropoda</taxon>
        <taxon>Hexapoda</taxon>
        <taxon>Insecta</taxon>
        <taxon>Pterygota</taxon>
        <taxon>Neoptera</taxon>
        <taxon>Endopterygota</taxon>
        <taxon>Coleoptera</taxon>
        <taxon>Polyphaga</taxon>
        <taxon>Cucujiformia</taxon>
        <taxon>Tenebrionidae</taxon>
        <taxon>Zophobas</taxon>
    </lineage>
</organism>
<dbReference type="FunFam" id="3.30.420.100:FF:000002">
    <property type="entry name" value="60S ribosomal protein L5"/>
    <property type="match status" value="1"/>
</dbReference>
<dbReference type="GO" id="GO:0000027">
    <property type="term" value="P:ribosomal large subunit assembly"/>
    <property type="evidence" value="ECO:0007669"/>
    <property type="project" value="TreeGrafter"/>
</dbReference>
<evidence type="ECO:0000313" key="12">
    <source>
        <dbReference type="EMBL" id="KAJ3630096.1"/>
    </source>
</evidence>
<dbReference type="InterPro" id="IPR025607">
    <property type="entry name" value="Ribosomal_uL18_C_euk"/>
</dbReference>
<reference evidence="12" key="1">
    <citation type="journal article" date="2023" name="G3 (Bethesda)">
        <title>Whole genome assemblies of Zophobas morio and Tenebrio molitor.</title>
        <authorList>
            <person name="Kaur S."/>
            <person name="Stinson S.A."/>
            <person name="diCenzo G.C."/>
        </authorList>
    </citation>
    <scope>NUCLEOTIDE SEQUENCE</scope>
    <source>
        <strain evidence="12">QUZm001</strain>
    </source>
</reference>
<keyword evidence="6" id="KW-0694">RNA-binding</keyword>
<dbReference type="InterPro" id="IPR005485">
    <property type="entry name" value="Rbsml_uL18_euk_arch"/>
</dbReference>
<keyword evidence="4" id="KW-0963">Cytoplasm</keyword>
<gene>
    <name evidence="12" type="ORF">Zmor_027075</name>
</gene>
<dbReference type="EMBL" id="JALNTZ010000835">
    <property type="protein sequence ID" value="KAJ3630096.1"/>
    <property type="molecule type" value="Genomic_DNA"/>
</dbReference>
<dbReference type="PRINTS" id="PR00058">
    <property type="entry name" value="RIBOSOMALL5"/>
</dbReference>
<name>A0AA38LZZ3_9CUCU</name>
<comment type="caution">
    <text evidence="12">The sequence shown here is derived from an EMBL/GenBank/DDBJ whole genome shotgun (WGS) entry which is preliminary data.</text>
</comment>
<evidence type="ECO:0000256" key="1">
    <source>
        <dbReference type="ARBA" id="ARBA00004021"/>
    </source>
</evidence>
<evidence type="ECO:0000313" key="13">
    <source>
        <dbReference type="Proteomes" id="UP001168821"/>
    </source>
</evidence>
<dbReference type="Pfam" id="PF17144">
    <property type="entry name" value="Ribosomal_L5e"/>
    <property type="match status" value="1"/>
</dbReference>
<comment type="function">
    <text evidence="1">Component of the ribosome, a large ribonucleoprotein complex responsible for the synthesis of proteins in the cell. The small ribosomal subunit (SSU) binds messenger RNAs (mRNAs) and translates the encoded message by selecting cognate aminoacyl-transfer RNA (tRNA) molecules. The large subunit (LSU) contains the ribosomal catalytic site termed the peptidyl transferase center (PTC), which catalyzes the formation of peptide bonds, thereby polymerizing the amino acids delivered by tRNAs into a polypeptide chain. The nascent polypeptides leave the ribosome through a tunnel in the LSU and interact with protein factors that function in enzymatic processing, targeting, and the membrane insertion of nascent chains at the exit of the ribosomal tunnel.</text>
</comment>
<evidence type="ECO:0000256" key="5">
    <source>
        <dbReference type="ARBA" id="ARBA00022730"/>
    </source>
</evidence>
<proteinExistence type="inferred from homology"/>
<evidence type="ECO:0000256" key="7">
    <source>
        <dbReference type="ARBA" id="ARBA00022980"/>
    </source>
</evidence>
<dbReference type="GO" id="GO:0008097">
    <property type="term" value="F:5S rRNA binding"/>
    <property type="evidence" value="ECO:0007669"/>
    <property type="project" value="InterPro"/>
</dbReference>